<dbReference type="Proteomes" id="UP000005237">
    <property type="component" value="Unassembled WGS sequence"/>
</dbReference>
<keyword evidence="2" id="KW-1185">Reference proteome</keyword>
<evidence type="ECO:0000313" key="1">
    <source>
        <dbReference type="EnsemblMetazoa" id="CJA39183b.1"/>
    </source>
</evidence>
<sequence>MGMGPRKHCGLQNVLNLVYRVDFDYLIYENQLSLAICEGRLEVYSNDSVVLTIFIGFHGEYFLICEECPQNFASMEKYIEDEELREMYEQKAANMTEEEELMMVPVDIIRKAVKLGLSLGGHNTSEFAKKTVKLISPRFMSVLPEDEELKKDELDILSPSLFSLHDSGTDIEKNTSFASL</sequence>
<dbReference type="InterPro" id="IPR006954">
    <property type="entry name" value="Mlt-10-like"/>
</dbReference>
<dbReference type="EnsemblMetazoa" id="CJA39183b.1">
    <property type="protein sequence ID" value="CJA39183b.1"/>
    <property type="gene ID" value="WBGene00215030"/>
</dbReference>
<name>A0A8R1IPU1_CAEJA</name>
<protein>
    <submittedName>
        <fullName evidence="1">Uncharacterized protein</fullName>
    </submittedName>
</protein>
<reference evidence="1" key="2">
    <citation type="submission" date="2022-06" db="UniProtKB">
        <authorList>
            <consortium name="EnsemblMetazoa"/>
        </authorList>
    </citation>
    <scope>IDENTIFICATION</scope>
    <source>
        <strain evidence="1">DF5081</strain>
    </source>
</reference>
<accession>A0A8R1IPU1</accession>
<organism evidence="1 2">
    <name type="scientific">Caenorhabditis japonica</name>
    <dbReference type="NCBI Taxonomy" id="281687"/>
    <lineage>
        <taxon>Eukaryota</taxon>
        <taxon>Metazoa</taxon>
        <taxon>Ecdysozoa</taxon>
        <taxon>Nematoda</taxon>
        <taxon>Chromadorea</taxon>
        <taxon>Rhabditida</taxon>
        <taxon>Rhabditina</taxon>
        <taxon>Rhabditomorpha</taxon>
        <taxon>Rhabditoidea</taxon>
        <taxon>Rhabditidae</taxon>
        <taxon>Peloderinae</taxon>
        <taxon>Caenorhabditis</taxon>
    </lineage>
</organism>
<dbReference type="PANTHER" id="PTHR21523">
    <property type="match status" value="1"/>
</dbReference>
<dbReference type="Pfam" id="PF04870">
    <property type="entry name" value="Moulting_cycle"/>
    <property type="match status" value="1"/>
</dbReference>
<dbReference type="AlphaFoldDB" id="A0A8R1IPU1"/>
<proteinExistence type="predicted"/>
<dbReference type="PANTHER" id="PTHR21523:SF39">
    <property type="entry name" value="MLT-TEN (MLT-10) RELATED"/>
    <property type="match status" value="1"/>
</dbReference>
<reference evidence="2" key="1">
    <citation type="submission" date="2010-08" db="EMBL/GenBank/DDBJ databases">
        <authorList>
            <consortium name="Caenorhabditis japonica Sequencing Consortium"/>
            <person name="Wilson R.K."/>
        </authorList>
    </citation>
    <scope>NUCLEOTIDE SEQUENCE [LARGE SCALE GENOMIC DNA]</scope>
    <source>
        <strain evidence="2">DF5081</strain>
    </source>
</reference>
<evidence type="ECO:0000313" key="2">
    <source>
        <dbReference type="Proteomes" id="UP000005237"/>
    </source>
</evidence>